<dbReference type="Gene3D" id="3.60.10.10">
    <property type="entry name" value="Endonuclease/exonuclease/phosphatase"/>
    <property type="match status" value="1"/>
</dbReference>
<protein>
    <recommendedName>
        <fullName evidence="4">Endonuclease/exonuclease/phosphatase domain-containing protein</fullName>
    </recommendedName>
</protein>
<proteinExistence type="predicted"/>
<keyword evidence="3" id="KW-1185">Reference proteome</keyword>
<dbReference type="PANTHER" id="PTHR47510">
    <property type="entry name" value="REVERSE TRANSCRIPTASE DOMAIN-CONTAINING PROTEIN"/>
    <property type="match status" value="1"/>
</dbReference>
<reference evidence="2" key="1">
    <citation type="journal article" date="2023" name="G3 (Bethesda)">
        <title>A reference genome for the long-term kleptoplast-retaining sea slug Elysia crispata morphotype clarki.</title>
        <authorList>
            <person name="Eastman K.E."/>
            <person name="Pendleton A.L."/>
            <person name="Shaikh M.A."/>
            <person name="Suttiyut T."/>
            <person name="Ogas R."/>
            <person name="Tomko P."/>
            <person name="Gavelis G."/>
            <person name="Widhalm J.R."/>
            <person name="Wisecaver J.H."/>
        </authorList>
    </citation>
    <scope>NUCLEOTIDE SEQUENCE</scope>
    <source>
        <strain evidence="2">ECLA1</strain>
    </source>
</reference>
<name>A0AAE1DAM0_9GAST</name>
<accession>A0AAE1DAM0</accession>
<feature type="region of interest" description="Disordered" evidence="1">
    <location>
        <begin position="1"/>
        <end position="31"/>
    </location>
</feature>
<gene>
    <name evidence="2" type="ORF">RRG08_056939</name>
</gene>
<organism evidence="2 3">
    <name type="scientific">Elysia crispata</name>
    <name type="common">lettuce slug</name>
    <dbReference type="NCBI Taxonomy" id="231223"/>
    <lineage>
        <taxon>Eukaryota</taxon>
        <taxon>Metazoa</taxon>
        <taxon>Spiralia</taxon>
        <taxon>Lophotrochozoa</taxon>
        <taxon>Mollusca</taxon>
        <taxon>Gastropoda</taxon>
        <taxon>Heterobranchia</taxon>
        <taxon>Euthyneura</taxon>
        <taxon>Panpulmonata</taxon>
        <taxon>Sacoglossa</taxon>
        <taxon>Placobranchoidea</taxon>
        <taxon>Plakobranchidae</taxon>
        <taxon>Elysia</taxon>
    </lineage>
</organism>
<evidence type="ECO:0000313" key="2">
    <source>
        <dbReference type="EMBL" id="KAK3763471.1"/>
    </source>
</evidence>
<dbReference type="Proteomes" id="UP001283361">
    <property type="component" value="Unassembled WGS sequence"/>
</dbReference>
<comment type="caution">
    <text evidence="2">The sequence shown here is derived from an EMBL/GenBank/DDBJ whole genome shotgun (WGS) entry which is preliminary data.</text>
</comment>
<evidence type="ECO:0008006" key="4">
    <source>
        <dbReference type="Google" id="ProtNLM"/>
    </source>
</evidence>
<dbReference type="AlphaFoldDB" id="A0AAE1DAM0"/>
<sequence length="256" mass="28608">MRSKIATQEIKGKQGVTSTETKRRKRGKKGGIRARYRCTAFRPPLLAIVTDGFRVFRSDLTPDSGKTRGGGVCAYINSKLCNNNNIHVIDRTCTPYIEVLSLSIRPYYLPREFPKINLNVVYIPPQVNARQAEDHITSLVHDQLNKSPDSIVLITVDFNHCTLGTSLPTLHQYVTCPTRNNKTLDVCYGNVEDGYKSSALPPLGDSAHSMVHLIPKYKSILKSCKPVKTIVTSETHQNIKDLCGCLECTDWGVFLE</sequence>
<dbReference type="InterPro" id="IPR036691">
    <property type="entry name" value="Endo/exonu/phosph_ase_sf"/>
</dbReference>
<dbReference type="EMBL" id="JAWDGP010004556">
    <property type="protein sequence ID" value="KAK3763471.1"/>
    <property type="molecule type" value="Genomic_DNA"/>
</dbReference>
<feature type="compositionally biased region" description="Basic residues" evidence="1">
    <location>
        <begin position="22"/>
        <end position="31"/>
    </location>
</feature>
<dbReference type="PANTHER" id="PTHR47510:SF3">
    <property type="entry name" value="ENDO_EXONUCLEASE_PHOSPHATASE DOMAIN-CONTAINING PROTEIN"/>
    <property type="match status" value="1"/>
</dbReference>
<evidence type="ECO:0000313" key="3">
    <source>
        <dbReference type="Proteomes" id="UP001283361"/>
    </source>
</evidence>
<evidence type="ECO:0000256" key="1">
    <source>
        <dbReference type="SAM" id="MobiDB-lite"/>
    </source>
</evidence>